<gene>
    <name evidence="1" type="ORF">ABNG04_06950</name>
</gene>
<sequence length="314" mass="32063">MNQTVSFDVDVAAGNVEQVNIDVSVGNVEKVSASLSGSTDIALENTTYDSSADEVRLNFSSPSSATTTLDTVDVVLTHDLSSVKSPANGLSYTISAEDGAATASPSFDLVGVDETFVPTPVTEDNNDSIDVDVFTDTTSSATTSADNVTYFVTNGTDTLSGSLQSSAVSTTAVNATLDLSPGGTTGANAGFAAAGEQLTLHVVGQSPDDRPTSANGTVFQTQTTFTIADDGDASTTGGNLDGSLYWIGQEVEVDVSSAFSPGETIDIRSVESRSSGNPSTTGQARSVTVGAGGNIIIDTDRFRGEGFYVLRGPG</sequence>
<organism evidence="1 2">
    <name type="scientific">Halorubrum miltondacostae</name>
    <dbReference type="NCBI Taxonomy" id="3076378"/>
    <lineage>
        <taxon>Archaea</taxon>
        <taxon>Methanobacteriati</taxon>
        <taxon>Methanobacteriota</taxon>
        <taxon>Stenosarchaea group</taxon>
        <taxon>Halobacteria</taxon>
        <taxon>Halobacteriales</taxon>
        <taxon>Haloferacaceae</taxon>
        <taxon>Halorubrum</taxon>
    </lineage>
</organism>
<evidence type="ECO:0000313" key="2">
    <source>
        <dbReference type="Proteomes" id="UP001567572"/>
    </source>
</evidence>
<protein>
    <submittedName>
        <fullName evidence="1">Uncharacterized protein</fullName>
    </submittedName>
</protein>
<comment type="caution">
    <text evidence="1">The sequence shown here is derived from an EMBL/GenBank/DDBJ whole genome shotgun (WGS) entry which is preliminary data.</text>
</comment>
<name>A0ABD5M3K1_9EURY</name>
<proteinExistence type="predicted"/>
<keyword evidence="2" id="KW-1185">Reference proteome</keyword>
<evidence type="ECO:0000313" key="1">
    <source>
        <dbReference type="EMBL" id="MEZ3163613.1"/>
    </source>
</evidence>
<reference evidence="1 2" key="1">
    <citation type="submission" date="2024-06" db="EMBL/GenBank/DDBJ databases">
        <title>Halorubrum miltondacostae sp. nov., a potential PHA producer isolated from an inland solar saltern in Rio Maior, Portugal.</title>
        <authorList>
            <person name="Albuquerque L."/>
            <person name="Viver T."/>
            <person name="Barroso C."/>
            <person name="Claudino R."/>
            <person name="Galvan M."/>
            <person name="Simoes G."/>
            <person name="Lobo Da Cunha A."/>
            <person name="Egas C."/>
        </authorList>
    </citation>
    <scope>NUCLEOTIDE SEQUENCE [LARGE SCALE GENOMIC DNA]</scope>
    <source>
        <strain evidence="1 2">RMP-11</strain>
    </source>
</reference>
<accession>A0ABD5M3K1</accession>
<dbReference type="EMBL" id="JBEDNY010000002">
    <property type="protein sequence ID" value="MEZ3163613.1"/>
    <property type="molecule type" value="Genomic_DNA"/>
</dbReference>
<dbReference type="RefSeq" id="WP_371161231.1">
    <property type="nucleotide sequence ID" value="NZ_JBEDNX010000004.1"/>
</dbReference>
<dbReference type="AlphaFoldDB" id="A0ABD5M3K1"/>
<dbReference type="Proteomes" id="UP001567572">
    <property type="component" value="Unassembled WGS sequence"/>
</dbReference>